<proteinExistence type="predicted"/>
<evidence type="ECO:0000313" key="2">
    <source>
        <dbReference type="Proteomes" id="UP000008037"/>
    </source>
</evidence>
<dbReference type="EMBL" id="CP002408">
    <property type="protein sequence ID" value="AFU57422.1"/>
    <property type="molecule type" value="Genomic_DNA"/>
</dbReference>
<dbReference type="STRING" id="1237085.Ngar_c04780"/>
<organism evidence="1 2">
    <name type="scientific">Nitrososphaera gargensis (strain Ga9.2)</name>
    <dbReference type="NCBI Taxonomy" id="1237085"/>
    <lineage>
        <taxon>Archaea</taxon>
        <taxon>Nitrososphaerota</taxon>
        <taxon>Nitrososphaeria</taxon>
        <taxon>Nitrososphaerales</taxon>
        <taxon>Nitrososphaeraceae</taxon>
        <taxon>Nitrososphaera</taxon>
    </lineage>
</organism>
<protein>
    <submittedName>
        <fullName evidence="1">Uncharacterized protein</fullName>
    </submittedName>
</protein>
<dbReference type="Proteomes" id="UP000008037">
    <property type="component" value="Chromosome"/>
</dbReference>
<name>K0IHT4_NITGG</name>
<gene>
    <name evidence="1" type="ordered locus">Ngar_c04780</name>
</gene>
<evidence type="ECO:0000313" key="1">
    <source>
        <dbReference type="EMBL" id="AFU57422.1"/>
    </source>
</evidence>
<keyword evidence="2" id="KW-1185">Reference proteome</keyword>
<sequence>MGVELQLEKHFHSIFASFHGSWMCHYYLANIDHYLSFQLAGLADVVTLSNPHVAPRAEFWRGKLWRSLKVASHCLIVLLVERIQLRLQPRYVTLGLPVVHPELDLVYLVVQVPQPLFSNMAITIYQRPAMILLVTILSIRENLLMSHCSCVVFLVL</sequence>
<dbReference type="InParanoid" id="K0IHT4"/>
<accession>K0IHT4</accession>
<dbReference type="HOGENOM" id="CLU_1682750_0_0_2"/>
<dbReference type="BioCyc" id="CNIT1237085:G1324-476-MONOMER"/>
<dbReference type="AlphaFoldDB" id="K0IHT4"/>
<dbReference type="KEGG" id="nga:Ngar_c04780"/>
<reference evidence="1 2" key="1">
    <citation type="journal article" date="2012" name="Environ. Microbiol.">
        <title>The genome of the ammonia-oxidizing Candidatus Nitrososphaera gargensis: insights into metabolic versatility and environmental adaptations.</title>
        <authorList>
            <person name="Spang A."/>
            <person name="Poehlein A."/>
            <person name="Offre P."/>
            <person name="Zumbragel S."/>
            <person name="Haider S."/>
            <person name="Rychlik N."/>
            <person name="Nowka B."/>
            <person name="Schmeisser C."/>
            <person name="Lebedeva E.V."/>
            <person name="Rattei T."/>
            <person name="Bohm C."/>
            <person name="Schmid M."/>
            <person name="Galushko A."/>
            <person name="Hatzenpichler R."/>
            <person name="Weinmaier T."/>
            <person name="Daniel R."/>
            <person name="Schleper C."/>
            <person name="Spieck E."/>
            <person name="Streit W."/>
            <person name="Wagner M."/>
        </authorList>
    </citation>
    <scope>NUCLEOTIDE SEQUENCE [LARGE SCALE GENOMIC DNA]</scope>
    <source>
        <strain evidence="2">Ga9.2</strain>
    </source>
</reference>